<dbReference type="Proteomes" id="UP000231693">
    <property type="component" value="Unassembled WGS sequence"/>
</dbReference>
<dbReference type="PANTHER" id="PTHR30566">
    <property type="entry name" value="YNAI-RELATED MECHANOSENSITIVE ION CHANNEL"/>
    <property type="match status" value="1"/>
</dbReference>
<proteinExistence type="predicted"/>
<feature type="transmembrane region" description="Helical" evidence="2">
    <location>
        <begin position="20"/>
        <end position="41"/>
    </location>
</feature>
<organism evidence="4 5">
    <name type="scientific">Sediminihabitans luteus</name>
    <dbReference type="NCBI Taxonomy" id="1138585"/>
    <lineage>
        <taxon>Bacteria</taxon>
        <taxon>Bacillati</taxon>
        <taxon>Actinomycetota</taxon>
        <taxon>Actinomycetes</taxon>
        <taxon>Micrococcales</taxon>
        <taxon>Cellulomonadaceae</taxon>
        <taxon>Sediminihabitans</taxon>
    </lineage>
</organism>
<feature type="compositionally biased region" description="Basic and acidic residues" evidence="1">
    <location>
        <begin position="536"/>
        <end position="585"/>
    </location>
</feature>
<feature type="compositionally biased region" description="Gly residues" evidence="1">
    <location>
        <begin position="623"/>
        <end position="638"/>
    </location>
</feature>
<evidence type="ECO:0000256" key="1">
    <source>
        <dbReference type="SAM" id="MobiDB-lite"/>
    </source>
</evidence>
<dbReference type="PANTHER" id="PTHR30566:SF25">
    <property type="entry name" value="INNER MEMBRANE PROTEIN"/>
    <property type="match status" value="1"/>
</dbReference>
<protein>
    <submittedName>
        <fullName evidence="4">Small-conductance mechanosensitive channel</fullName>
    </submittedName>
</protein>
<dbReference type="Pfam" id="PF00924">
    <property type="entry name" value="MS_channel_2nd"/>
    <property type="match status" value="1"/>
</dbReference>
<dbReference type="RefSeq" id="WP_203968113.1">
    <property type="nucleotide sequence ID" value="NZ_BOOX01000003.1"/>
</dbReference>
<feature type="region of interest" description="Disordered" evidence="1">
    <location>
        <begin position="350"/>
        <end position="471"/>
    </location>
</feature>
<dbReference type="InterPro" id="IPR006685">
    <property type="entry name" value="MscS_channel_2nd"/>
</dbReference>
<dbReference type="SUPFAM" id="SSF50182">
    <property type="entry name" value="Sm-like ribonucleoproteins"/>
    <property type="match status" value="1"/>
</dbReference>
<feature type="compositionally biased region" description="Low complexity" evidence="1">
    <location>
        <begin position="362"/>
        <end position="405"/>
    </location>
</feature>
<accession>A0A2M9D078</accession>
<keyword evidence="5" id="KW-1185">Reference proteome</keyword>
<keyword evidence="2" id="KW-0812">Transmembrane</keyword>
<name>A0A2M9D078_9CELL</name>
<dbReference type="GO" id="GO:0055085">
    <property type="term" value="P:transmembrane transport"/>
    <property type="evidence" value="ECO:0007669"/>
    <property type="project" value="InterPro"/>
</dbReference>
<feature type="compositionally biased region" description="Basic residues" evidence="1">
    <location>
        <begin position="448"/>
        <end position="464"/>
    </location>
</feature>
<dbReference type="EMBL" id="PGFE01000001">
    <property type="protein sequence ID" value="PJJ77591.1"/>
    <property type="molecule type" value="Genomic_DNA"/>
</dbReference>
<dbReference type="GO" id="GO:0016020">
    <property type="term" value="C:membrane"/>
    <property type="evidence" value="ECO:0007669"/>
    <property type="project" value="InterPro"/>
</dbReference>
<dbReference type="Gene3D" id="1.10.287.1260">
    <property type="match status" value="1"/>
</dbReference>
<feature type="transmembrane region" description="Helical" evidence="2">
    <location>
        <begin position="62"/>
        <end position="79"/>
    </location>
</feature>
<dbReference type="AlphaFoldDB" id="A0A2M9D078"/>
<keyword evidence="2" id="KW-0472">Membrane</keyword>
<dbReference type="InterPro" id="IPR010920">
    <property type="entry name" value="LSM_dom_sf"/>
</dbReference>
<evidence type="ECO:0000313" key="5">
    <source>
        <dbReference type="Proteomes" id="UP000231693"/>
    </source>
</evidence>
<keyword evidence="2" id="KW-1133">Transmembrane helix</keyword>
<gene>
    <name evidence="4" type="ORF">CLV28_0813</name>
</gene>
<evidence type="ECO:0000259" key="3">
    <source>
        <dbReference type="Pfam" id="PF00924"/>
    </source>
</evidence>
<feature type="domain" description="Mechanosensitive ion channel MscS" evidence="3">
    <location>
        <begin position="192"/>
        <end position="258"/>
    </location>
</feature>
<feature type="transmembrane region" description="Helical" evidence="2">
    <location>
        <begin position="143"/>
        <end position="164"/>
    </location>
</feature>
<reference evidence="4 5" key="1">
    <citation type="submission" date="2017-11" db="EMBL/GenBank/DDBJ databases">
        <title>Genomic Encyclopedia of Archaeal and Bacterial Type Strains, Phase II (KMG-II): From Individual Species to Whole Genera.</title>
        <authorList>
            <person name="Goeker M."/>
        </authorList>
    </citation>
    <scope>NUCLEOTIDE SEQUENCE [LARGE SCALE GENOMIC DNA]</scope>
    <source>
        <strain evidence="4 5">DSM 25478</strain>
    </source>
</reference>
<feature type="compositionally biased region" description="Basic and acidic residues" evidence="1">
    <location>
        <begin position="596"/>
        <end position="611"/>
    </location>
</feature>
<evidence type="ECO:0000256" key="2">
    <source>
        <dbReference type="SAM" id="Phobius"/>
    </source>
</evidence>
<feature type="transmembrane region" description="Helical" evidence="2">
    <location>
        <begin position="91"/>
        <end position="115"/>
    </location>
</feature>
<comment type="caution">
    <text evidence="4">The sequence shown here is derived from an EMBL/GenBank/DDBJ whole genome shotgun (WGS) entry which is preliminary data.</text>
</comment>
<evidence type="ECO:0000313" key="4">
    <source>
        <dbReference type="EMBL" id="PJJ77591.1"/>
    </source>
</evidence>
<sequence>MDDPEISEAAQEAYSVVLTLGAVAIAVVAALLVAVVLRLVVGRIGRRSDVARDMSVRMRRPTRTVLLVLAVLVAVQVTVPRDGTGLWWRAPLVHLLDIGLIAAGAWLVGSVAFVLEDRLLVRFSSENTSDDRHARRARTQIVVVRRLTVAILVVCAIAGILMTFPAARAAGASILASAGLISIVAGLAAQTSLANVFAGMQIAFTDAIRSDDVVVLEGEWGRIEEITMTYVVVHLWDDRRLILPSTYFTTTPFENWTRRQSELLGTVEVDLDWEVPVGRMRGALKALLAESGLWDERVGILQVTEATGGRVQVRALVSAADAPTLFDLRCYVREGLVDWLQREAPQALPRVRFSEEPGREPVGAATTGAVGTTTGATPTGATATGTTATGTTAAGAAASGGSPTGPDDLDAEDRPGGATSDGDAHGAPGAGGDGQDGPRFDLSGATGRKGKGRKRGPVRVPRLHRGADGAVDVPPVPAVVPVDAAAMPTPSDDATVVMEEVSTASESALFSGTREGIERSRAFSGPGQEVWDEREETAIRNAEDPHGDAHPRGDGHSHGDVHPRGDGSGHGHEDGRAGGDARDAPEGSTSEETPDETPHETPHETPDERARRAPRGGDPTGSSDGGDGGSGDGGGGDY</sequence>
<feature type="region of interest" description="Disordered" evidence="1">
    <location>
        <begin position="506"/>
        <end position="638"/>
    </location>
</feature>